<organism evidence="2 3">
    <name type="scientific">Anaerosalibacter massiliensis</name>
    <dbReference type="NCBI Taxonomy" id="1347392"/>
    <lineage>
        <taxon>Bacteria</taxon>
        <taxon>Bacillati</taxon>
        <taxon>Bacillota</taxon>
        <taxon>Tissierellia</taxon>
        <taxon>Tissierellales</taxon>
        <taxon>Sporanaerobacteraceae</taxon>
        <taxon>Anaerosalibacter</taxon>
    </lineage>
</organism>
<reference evidence="2" key="1">
    <citation type="submission" date="2022-07" db="EMBL/GenBank/DDBJ databases">
        <title>Enhanced cultured diversity of the mouse gut microbiota enables custom-made synthetic communities.</title>
        <authorList>
            <person name="Afrizal A."/>
        </authorList>
    </citation>
    <scope>NUCLEOTIDE SEQUENCE</scope>
    <source>
        <strain evidence="2">DSM 29482</strain>
    </source>
</reference>
<dbReference type="InterPro" id="IPR048871">
    <property type="entry name" value="PH_7_bact"/>
</dbReference>
<evidence type="ECO:0000259" key="1">
    <source>
        <dbReference type="Pfam" id="PF20794"/>
    </source>
</evidence>
<accession>A0A9X2S7W2</accession>
<proteinExistence type="predicted"/>
<dbReference type="RefSeq" id="WP_042681142.1">
    <property type="nucleotide sequence ID" value="NZ_CABKTM010000031.1"/>
</dbReference>
<feature type="domain" description="Bacterial PH" evidence="1">
    <location>
        <begin position="10"/>
        <end position="132"/>
    </location>
</feature>
<comment type="caution">
    <text evidence="2">The sequence shown here is derived from an EMBL/GenBank/DDBJ whole genome shotgun (WGS) entry which is preliminary data.</text>
</comment>
<keyword evidence="3" id="KW-1185">Reference proteome</keyword>
<evidence type="ECO:0000313" key="2">
    <source>
        <dbReference type="EMBL" id="MCR2045182.1"/>
    </source>
</evidence>
<dbReference type="Proteomes" id="UP001142078">
    <property type="component" value="Unassembled WGS sequence"/>
</dbReference>
<name>A0A9X2S7W2_9FIRM</name>
<gene>
    <name evidence="2" type="ORF">NSA23_13815</name>
</gene>
<dbReference type="AlphaFoldDB" id="A0A9X2S7W2"/>
<sequence>MRKIVINENNYNEKIRNLLVFLGLFLIIFSIRSKSWWKVIIGVVFIYFSIYKKKIFITEEGIEYNYKGIFFKHKEEINFSTLSHVTILKSKNEKYLFYFIKSDFAKKMEVEKEYVDSIVNLIESREDKIPIEYVVDK</sequence>
<dbReference type="Pfam" id="PF20794">
    <property type="entry name" value="bPH_7"/>
    <property type="match status" value="1"/>
</dbReference>
<protein>
    <recommendedName>
        <fullName evidence="1">Bacterial PH domain-containing protein</fullName>
    </recommendedName>
</protein>
<evidence type="ECO:0000313" key="3">
    <source>
        <dbReference type="Proteomes" id="UP001142078"/>
    </source>
</evidence>
<dbReference type="EMBL" id="JANJZL010000012">
    <property type="protein sequence ID" value="MCR2045182.1"/>
    <property type="molecule type" value="Genomic_DNA"/>
</dbReference>